<dbReference type="InterPro" id="IPR003593">
    <property type="entry name" value="AAA+_ATPase"/>
</dbReference>
<evidence type="ECO:0000256" key="1">
    <source>
        <dbReference type="ARBA" id="ARBA00022741"/>
    </source>
</evidence>
<gene>
    <name evidence="6" type="ORF">JAV76_06910</name>
</gene>
<feature type="region of interest" description="Disordered" evidence="4">
    <location>
        <begin position="784"/>
        <end position="804"/>
    </location>
</feature>
<dbReference type="Gene3D" id="3.40.50.300">
    <property type="entry name" value="P-loop containing nucleotide triphosphate hydrolases"/>
    <property type="match status" value="3"/>
</dbReference>
<keyword evidence="2 3" id="KW-0067">ATP-binding</keyword>
<protein>
    <recommendedName>
        <fullName evidence="5">FtsK domain-containing protein</fullName>
    </recommendedName>
</protein>
<keyword evidence="7" id="KW-1185">Reference proteome</keyword>
<dbReference type="Proteomes" id="UP000602087">
    <property type="component" value="Unassembled WGS sequence"/>
</dbReference>
<evidence type="ECO:0000256" key="4">
    <source>
        <dbReference type="SAM" id="MobiDB-lite"/>
    </source>
</evidence>
<evidence type="ECO:0000313" key="7">
    <source>
        <dbReference type="Proteomes" id="UP000602087"/>
    </source>
</evidence>
<proteinExistence type="predicted"/>
<feature type="domain" description="FtsK" evidence="5">
    <location>
        <begin position="545"/>
        <end position="735"/>
    </location>
</feature>
<comment type="caution">
    <text evidence="6">The sequence shown here is derived from an EMBL/GenBank/DDBJ whole genome shotgun (WGS) entry which is preliminary data.</text>
</comment>
<dbReference type="InterPro" id="IPR002543">
    <property type="entry name" value="FtsK_dom"/>
</dbReference>
<dbReference type="PANTHER" id="PTHR22683:SF1">
    <property type="entry name" value="TYPE VII SECRETION SYSTEM PROTEIN ESSC"/>
    <property type="match status" value="1"/>
</dbReference>
<organism evidence="6 7">
    <name type="scientific">Sanguibacter suaedae</name>
    <dbReference type="NCBI Taxonomy" id="2795737"/>
    <lineage>
        <taxon>Bacteria</taxon>
        <taxon>Bacillati</taxon>
        <taxon>Actinomycetota</taxon>
        <taxon>Actinomycetes</taxon>
        <taxon>Micrococcales</taxon>
        <taxon>Sanguibacteraceae</taxon>
        <taxon>Sanguibacter</taxon>
    </lineage>
</organism>
<dbReference type="CDD" id="cd01127">
    <property type="entry name" value="TrwB_TraG_TraD_VirD4"/>
    <property type="match status" value="1"/>
</dbReference>
<feature type="region of interest" description="Disordered" evidence="4">
    <location>
        <begin position="297"/>
        <end position="318"/>
    </location>
</feature>
<evidence type="ECO:0000259" key="5">
    <source>
        <dbReference type="PROSITE" id="PS50901"/>
    </source>
</evidence>
<evidence type="ECO:0000313" key="6">
    <source>
        <dbReference type="EMBL" id="MBI9114740.1"/>
    </source>
</evidence>
<accession>A0A934I9N4</accession>
<dbReference type="EMBL" id="JAEINH010000004">
    <property type="protein sequence ID" value="MBI9114740.1"/>
    <property type="molecule type" value="Genomic_DNA"/>
</dbReference>
<dbReference type="PANTHER" id="PTHR22683">
    <property type="entry name" value="SPORULATION PROTEIN RELATED"/>
    <property type="match status" value="1"/>
</dbReference>
<dbReference type="GO" id="GO:0005524">
    <property type="term" value="F:ATP binding"/>
    <property type="evidence" value="ECO:0007669"/>
    <property type="project" value="UniProtKB-UniRule"/>
</dbReference>
<dbReference type="SUPFAM" id="SSF52540">
    <property type="entry name" value="P-loop containing nucleoside triphosphate hydrolases"/>
    <property type="match status" value="3"/>
</dbReference>
<sequence length="1325" mass="136586">MHPTPSPSTADGTVRVTVHPGQDVLVPRGLPLSDLRPALAACTGRAELLDSALHVTDRRLDEHHVVGHPPLVAGATLRTSPSRPSATERALEGSVHVAVLAGPGCGRLRRPDEPDLLDGTGLSVRLRSTRRHPVVVEVRADGPTRATPGAHHVRSRAGRRSRPVRRSWRRWHPGDRIHVTGPAPRTFQLRDAPTLEDVTLDALLEPPESASGSDRAAGHGITGPTIAAAAVPAIGSVVLAVALGNPLFILLAVVGPLAVLGPALLRGRAARSAPPDDAGAATDGLHPADLATAVAASALTAPRDRPVGPPVRPVERSRLPAGPAGSCVAVVGDRPDVLAVVGRLVTHLHATDAGPVTVVHEPDRAPDWEWARWLPGCTGQAPPAPLPVPPGTAVVVVDATEDPELHARLGAWCAAHPGSTVLLVAAGDHVPSWCTTRADVAQGSVRWSAPGRRPRTGPLEAPDAAWLEEYARSVAGLADRGRWPAVTARAGDRRDGSPPLEEDLPGSVALIDVLGAATTPRGIAARWQHAPSSSLVVPLGTGPGGAPVTVDLLRDGPHALVAGTTGAGKSELLQTLVLGLALTYPPDALAVALVDYKGGASLGACARLPHVVGQVTDLDPGVAGRALAGLRAELRRRERAFAAVGARDLGSYRDLAGPDDEPFPRLLVVVDEFRAMADDHPDFIPGLVRIAAQGRSLGIHLVLATQRPSGAITADMRANISLRIALRVVDDADSTDVIDHPGAARISATHPGRALLRRGLDEPEAVQTFYAAGAPSERGASITPAPAWGRVPSAPSRAAWSSFGEPERAARAPVDQVGLLVAAARSAATARGTGTPRVPWTPALPTRVAWDSLPGVTGAAGLPVALVDQPDAQQHGTWSWDVRAGHLLVLGRAGTGRTSTLRTVARAAALRGTTVHVVGRDDLGLAPGTAGTGTWVDRSDPRRLARLLQVLLAETPAPSGARAGVTDEGTPRHLVVVDGLEDALTALGMVRRGAGVDLLVSVLREGPARGVLVAVSAANPPASSVSSLVGVRLHLAGRDRADDTFLGIPAAFAGKGGAPGRGVVLTEHGPAHCQVALPPDPPRSDAPVEEPTRLLPLPRTVRLDVEPENEESRRRTVTLGAGGDHGLPVGLPAGSHMLVCGPPGSGRSSALQVVADHARRYGHLLGVASRESAVAVPGVPALESYGPAAAAEFLEGILQAARQAGGTRPTTVVLDDLDALGLAAPAAVDALHATLGQLPTLRVVASSATGTAAGAFRGLVAELRNRRRGLVLDPAAQGSAEVFGVDLAWHVDPQVRVPGRGVLVEGSTIVPLQVAIPRRSVLVEG</sequence>
<keyword evidence="1 3" id="KW-0547">Nucleotide-binding</keyword>
<feature type="binding site" evidence="3">
    <location>
        <begin position="563"/>
        <end position="570"/>
    </location>
    <ligand>
        <name>ATP</name>
        <dbReference type="ChEBI" id="CHEBI:30616"/>
    </ligand>
</feature>
<dbReference type="SMART" id="SM00382">
    <property type="entry name" value="AAA"/>
    <property type="match status" value="3"/>
</dbReference>
<dbReference type="PROSITE" id="PS50901">
    <property type="entry name" value="FTSK"/>
    <property type="match status" value="1"/>
</dbReference>
<dbReference type="Pfam" id="PF01580">
    <property type="entry name" value="FtsK_SpoIIIE"/>
    <property type="match status" value="1"/>
</dbReference>
<evidence type="ECO:0000256" key="2">
    <source>
        <dbReference type="ARBA" id="ARBA00022840"/>
    </source>
</evidence>
<evidence type="ECO:0000256" key="3">
    <source>
        <dbReference type="PROSITE-ProRule" id="PRU00289"/>
    </source>
</evidence>
<dbReference type="GO" id="GO:0003677">
    <property type="term" value="F:DNA binding"/>
    <property type="evidence" value="ECO:0007669"/>
    <property type="project" value="InterPro"/>
</dbReference>
<reference evidence="6" key="1">
    <citation type="submission" date="2020-12" db="EMBL/GenBank/DDBJ databases">
        <title>Sanguibacter suaedae sp. nov., isolated from Suaeda aralocaspica.</title>
        <authorList>
            <person name="Ma Q."/>
        </authorList>
    </citation>
    <scope>NUCLEOTIDE SEQUENCE</scope>
    <source>
        <strain evidence="6">YZGR15</strain>
    </source>
</reference>
<name>A0A934I9N4_9MICO</name>
<dbReference type="InterPro" id="IPR050206">
    <property type="entry name" value="FtsK/SpoIIIE/SftA"/>
</dbReference>
<dbReference type="RefSeq" id="WP_198733286.1">
    <property type="nucleotide sequence ID" value="NZ_JAEINH010000004.1"/>
</dbReference>
<dbReference type="InterPro" id="IPR027417">
    <property type="entry name" value="P-loop_NTPase"/>
</dbReference>